<feature type="compositionally biased region" description="Low complexity" evidence="1">
    <location>
        <begin position="408"/>
        <end position="429"/>
    </location>
</feature>
<dbReference type="EMBL" id="JABANP010000088">
    <property type="protein sequence ID" value="KAF4690999.1"/>
    <property type="molecule type" value="Genomic_DNA"/>
</dbReference>
<proteinExistence type="predicted"/>
<feature type="region of interest" description="Disordered" evidence="1">
    <location>
        <begin position="330"/>
        <end position="473"/>
    </location>
</feature>
<accession>A0A7J6P4F9</accession>
<feature type="compositionally biased region" description="Low complexity" evidence="1">
    <location>
        <begin position="371"/>
        <end position="387"/>
    </location>
</feature>
<evidence type="ECO:0000313" key="2">
    <source>
        <dbReference type="EMBL" id="KAF4690999.1"/>
    </source>
</evidence>
<name>A0A7J6P4F9_PEROL</name>
<organism evidence="2 3">
    <name type="scientific">Perkinsus olseni</name>
    <name type="common">Perkinsus atlanticus</name>
    <dbReference type="NCBI Taxonomy" id="32597"/>
    <lineage>
        <taxon>Eukaryota</taxon>
        <taxon>Sar</taxon>
        <taxon>Alveolata</taxon>
        <taxon>Perkinsozoa</taxon>
        <taxon>Perkinsea</taxon>
        <taxon>Perkinsida</taxon>
        <taxon>Perkinsidae</taxon>
        <taxon>Perkinsus</taxon>
    </lineage>
</organism>
<evidence type="ECO:0000256" key="1">
    <source>
        <dbReference type="SAM" id="MobiDB-lite"/>
    </source>
</evidence>
<sequence>MTCDDDPMDEVPRVARDDPLTVRCLPSPSNSKVEACRLSLVGCIPSVIRPSSRVERPTVVDDLSKVVAGALLEGLWRIGRQHRRDTSSYTLKNLKALSGGYCACVRLFAAPGSSPAPQGARHISDNGTEILSDNEFDDVSDVTTAAWGARAASKPKAKAKAKAKTKTKAKPKPKPKPKAKAKVKAKGKAKAKAKAKSKSKGKAKAKAKGRTGIGTRKTQPKSNGAVVAVDDGCSSPVTDFILNKFKAVAASTSLGGRSDIPSTRATHLEDPYAASSFVQTATAPARRRTTLKGYTMADLAKPRPGTSDRPVSLADLGRLFHAAAGDTHAHANITSSASSSHPTPSAPATTGLYSHPPRPAPPSGNGHANITSSASSSHPTPSAPATTGLYSYSPRPAPPSGNGHANITSSATSSHPTPSAPATTGLYSYPPRPAPPSGNPSAPSGIVARKADERDLPEEDIPQETLEFSHSLSDTDLDAISTFVIQPEHEPLKARERLLKPIARMGHPLELREETAVSAEESEDEDDTDSESSVDGSRARHRGPGLKWAKIMEFDDGDEAEAWINQGLKFSVQR</sequence>
<feature type="compositionally biased region" description="Basic residues" evidence="1">
    <location>
        <begin position="153"/>
        <end position="209"/>
    </location>
</feature>
<dbReference type="OrthoDB" id="10635179at2759"/>
<feature type="region of interest" description="Disordered" evidence="1">
    <location>
        <begin position="506"/>
        <end position="542"/>
    </location>
</feature>
<reference evidence="2 3" key="1">
    <citation type="submission" date="2020-04" db="EMBL/GenBank/DDBJ databases">
        <title>Perkinsus olseni comparative genomics.</title>
        <authorList>
            <person name="Bogema D.R."/>
        </authorList>
    </citation>
    <scope>NUCLEOTIDE SEQUENCE [LARGE SCALE GENOMIC DNA]</scope>
    <source>
        <strain evidence="2">00978-12</strain>
    </source>
</reference>
<evidence type="ECO:0000313" key="3">
    <source>
        <dbReference type="Proteomes" id="UP000541610"/>
    </source>
</evidence>
<feature type="region of interest" description="Disordered" evidence="1">
    <location>
        <begin position="278"/>
        <end position="312"/>
    </location>
</feature>
<comment type="caution">
    <text evidence="2">The sequence shown here is derived from an EMBL/GenBank/DDBJ whole genome shotgun (WGS) entry which is preliminary data.</text>
</comment>
<gene>
    <name evidence="2" type="ORF">FOZ60_016472</name>
</gene>
<protein>
    <submittedName>
        <fullName evidence="2">Uncharacterized protein</fullName>
    </submittedName>
</protein>
<feature type="compositionally biased region" description="Acidic residues" evidence="1">
    <location>
        <begin position="520"/>
        <end position="532"/>
    </location>
</feature>
<feature type="compositionally biased region" description="Low complexity" evidence="1">
    <location>
        <begin position="330"/>
        <end position="350"/>
    </location>
</feature>
<dbReference type="Proteomes" id="UP000541610">
    <property type="component" value="Unassembled WGS sequence"/>
</dbReference>
<feature type="region of interest" description="Disordered" evidence="1">
    <location>
        <begin position="148"/>
        <end position="226"/>
    </location>
</feature>
<dbReference type="AlphaFoldDB" id="A0A7J6P4F9"/>